<proteinExistence type="inferred from homology"/>
<evidence type="ECO:0000313" key="5">
    <source>
        <dbReference type="EMBL" id="ANE45885.1"/>
    </source>
</evidence>
<gene>
    <name evidence="5" type="ORF">SY83_05715</name>
</gene>
<accession>A0A172TFP7</accession>
<evidence type="ECO:0000256" key="3">
    <source>
        <dbReference type="SAM" id="Phobius"/>
    </source>
</evidence>
<organism evidence="5 6">
    <name type="scientific">Paenibacillus swuensis</name>
    <dbReference type="NCBI Taxonomy" id="1178515"/>
    <lineage>
        <taxon>Bacteria</taxon>
        <taxon>Bacillati</taxon>
        <taxon>Bacillota</taxon>
        <taxon>Bacilli</taxon>
        <taxon>Bacillales</taxon>
        <taxon>Paenibacillaceae</taxon>
        <taxon>Paenibacillus</taxon>
    </lineage>
</organism>
<protein>
    <recommendedName>
        <fullName evidence="2">Anti-sigma-W factor RsiW</fullName>
    </recommendedName>
</protein>
<reference evidence="5 6" key="1">
    <citation type="submission" date="2015-01" db="EMBL/GenBank/DDBJ databases">
        <title>Paenibacillus swuensis/DY6/whole genome sequencing.</title>
        <authorList>
            <person name="Kim M.K."/>
            <person name="Srinivasan S."/>
            <person name="Lee J.-J."/>
        </authorList>
    </citation>
    <scope>NUCLEOTIDE SEQUENCE [LARGE SCALE GENOMIC DNA]</scope>
    <source>
        <strain evidence="5 6">DY6</strain>
    </source>
</reference>
<dbReference type="RefSeq" id="WP_068605109.1">
    <property type="nucleotide sequence ID" value="NZ_CP011388.1"/>
</dbReference>
<evidence type="ECO:0000313" key="6">
    <source>
        <dbReference type="Proteomes" id="UP000076927"/>
    </source>
</evidence>
<dbReference type="AlphaFoldDB" id="A0A172TFP7"/>
<feature type="domain" description="Putative zinc-finger" evidence="4">
    <location>
        <begin position="3"/>
        <end position="36"/>
    </location>
</feature>
<evidence type="ECO:0000256" key="2">
    <source>
        <dbReference type="ARBA" id="ARBA00024438"/>
    </source>
</evidence>
<keyword evidence="3" id="KW-0812">Transmembrane</keyword>
<feature type="transmembrane region" description="Helical" evidence="3">
    <location>
        <begin position="92"/>
        <end position="111"/>
    </location>
</feature>
<dbReference type="Gene3D" id="1.10.10.1320">
    <property type="entry name" value="Anti-sigma factor, zinc-finger domain"/>
    <property type="match status" value="1"/>
</dbReference>
<dbReference type="InterPro" id="IPR027383">
    <property type="entry name" value="Znf_put"/>
</dbReference>
<keyword evidence="3" id="KW-1133">Transmembrane helix</keyword>
<keyword evidence="6" id="KW-1185">Reference proteome</keyword>
<evidence type="ECO:0000256" key="1">
    <source>
        <dbReference type="ARBA" id="ARBA00024353"/>
    </source>
</evidence>
<keyword evidence="3" id="KW-0472">Membrane</keyword>
<dbReference type="KEGG" id="pswu:SY83_05715"/>
<comment type="similarity">
    <text evidence="1">Belongs to the zinc-associated anti-sigma factor (ZAS) superfamily. Anti-sigma-W factor family.</text>
</comment>
<dbReference type="Proteomes" id="UP000076927">
    <property type="component" value="Chromosome"/>
</dbReference>
<dbReference type="Pfam" id="PF13490">
    <property type="entry name" value="zf-HC2"/>
    <property type="match status" value="1"/>
</dbReference>
<evidence type="ECO:0000259" key="4">
    <source>
        <dbReference type="Pfam" id="PF13490"/>
    </source>
</evidence>
<dbReference type="PATRIC" id="fig|1178515.4.peg.1159"/>
<sequence length="201" mass="22370">MDCRQANSLIHNYLDGDLDPESSVKLNSHLRECAACNAHFKKLEHTSFMLGSMEPVKAPDDFTARLMAQLPAKKQQNNVQNRVLQWVRRHPAVSAAAVFFLIMMSSFMSLWNQEGELVVKGADLSQVVIQGDTVIVPEGHKVAGNLTVENGRTEIYGDVEGNLTVIDGSMNLASTAHISGQIDTVNQALDWIWYKIGEWFK</sequence>
<dbReference type="STRING" id="1178515.SY83_05715"/>
<dbReference type="EMBL" id="CP011388">
    <property type="protein sequence ID" value="ANE45885.1"/>
    <property type="molecule type" value="Genomic_DNA"/>
</dbReference>
<dbReference type="InterPro" id="IPR041916">
    <property type="entry name" value="Anti_sigma_zinc_sf"/>
</dbReference>
<name>A0A172TFP7_9BACL</name>
<dbReference type="OrthoDB" id="9782842at2"/>